<evidence type="ECO:0000313" key="5">
    <source>
        <dbReference type="Proteomes" id="UP001159405"/>
    </source>
</evidence>
<organism evidence="4 5">
    <name type="scientific">Porites lobata</name>
    <dbReference type="NCBI Taxonomy" id="104759"/>
    <lineage>
        <taxon>Eukaryota</taxon>
        <taxon>Metazoa</taxon>
        <taxon>Cnidaria</taxon>
        <taxon>Anthozoa</taxon>
        <taxon>Hexacorallia</taxon>
        <taxon>Scleractinia</taxon>
        <taxon>Fungiina</taxon>
        <taxon>Poritidae</taxon>
        <taxon>Porites</taxon>
    </lineage>
</organism>
<feature type="domain" description="HIRAN" evidence="3">
    <location>
        <begin position="17"/>
        <end position="83"/>
    </location>
</feature>
<evidence type="ECO:0000313" key="4">
    <source>
        <dbReference type="EMBL" id="CAH3143867.1"/>
    </source>
</evidence>
<comment type="caution">
    <text evidence="4">The sequence shown here is derived from an EMBL/GenBank/DDBJ whole genome shotgun (WGS) entry which is preliminary data.</text>
</comment>
<dbReference type="Proteomes" id="UP001159405">
    <property type="component" value="Unassembled WGS sequence"/>
</dbReference>
<evidence type="ECO:0000259" key="3">
    <source>
        <dbReference type="Pfam" id="PF08797"/>
    </source>
</evidence>
<evidence type="ECO:0000256" key="1">
    <source>
        <dbReference type="ARBA" id="ARBA00022723"/>
    </source>
</evidence>
<keyword evidence="5" id="KW-1185">Reference proteome</keyword>
<sequence length="140" mass="15971">MFEMYIEATVRGYHAYLDNASVRIGEILACEMELDNSHDKYAVAVKNQDGNLVGDVPKELSRLFHKFLNDFGELEAECIGNRLNAGKGKGVEIPVDYRLVANDSYLGKLKRKLSKKDFADDINIIHYLQILGELFEWQTQ</sequence>
<dbReference type="InterPro" id="IPR014905">
    <property type="entry name" value="HIRAN"/>
</dbReference>
<keyword evidence="2" id="KW-0378">Hydrolase</keyword>
<keyword evidence="1" id="KW-0479">Metal-binding</keyword>
<accession>A0ABN8PH90</accession>
<dbReference type="Gene3D" id="3.30.70.2330">
    <property type="match status" value="1"/>
</dbReference>
<reference evidence="4 5" key="1">
    <citation type="submission" date="2022-05" db="EMBL/GenBank/DDBJ databases">
        <authorList>
            <consortium name="Genoscope - CEA"/>
            <person name="William W."/>
        </authorList>
    </citation>
    <scope>NUCLEOTIDE SEQUENCE [LARGE SCALE GENOMIC DNA]</scope>
</reference>
<dbReference type="EMBL" id="CALNXK010000072">
    <property type="protein sequence ID" value="CAH3143867.1"/>
    <property type="molecule type" value="Genomic_DNA"/>
</dbReference>
<gene>
    <name evidence="4" type="ORF">PLOB_00043692</name>
</gene>
<protein>
    <recommendedName>
        <fullName evidence="3">HIRAN domain-containing protein</fullName>
    </recommendedName>
</protein>
<name>A0ABN8PH90_9CNID</name>
<proteinExistence type="predicted"/>
<evidence type="ECO:0000256" key="2">
    <source>
        <dbReference type="ARBA" id="ARBA00022801"/>
    </source>
</evidence>
<dbReference type="Pfam" id="PF08797">
    <property type="entry name" value="HIRAN"/>
    <property type="match status" value="1"/>
</dbReference>